<dbReference type="EMBL" id="GGEC01088169">
    <property type="protein sequence ID" value="MBX68653.1"/>
    <property type="molecule type" value="Transcribed_RNA"/>
</dbReference>
<accession>A0A2P2QNT2</accession>
<dbReference type="AlphaFoldDB" id="A0A2P2QNT2"/>
<reference evidence="1" key="1">
    <citation type="submission" date="2018-02" db="EMBL/GenBank/DDBJ databases">
        <title>Rhizophora mucronata_Transcriptome.</title>
        <authorList>
            <person name="Meera S.P."/>
            <person name="Sreeshan A."/>
            <person name="Augustine A."/>
        </authorList>
    </citation>
    <scope>NUCLEOTIDE SEQUENCE</scope>
    <source>
        <tissue evidence="1">Leaf</tissue>
    </source>
</reference>
<protein>
    <submittedName>
        <fullName evidence="1">Uncharacterized protein</fullName>
    </submittedName>
</protein>
<name>A0A2P2QNT2_RHIMU</name>
<proteinExistence type="predicted"/>
<sequence>MMLDTSHLLVYFLQKDGLHCIVEGLF</sequence>
<organism evidence="1">
    <name type="scientific">Rhizophora mucronata</name>
    <name type="common">Asiatic mangrove</name>
    <dbReference type="NCBI Taxonomy" id="61149"/>
    <lineage>
        <taxon>Eukaryota</taxon>
        <taxon>Viridiplantae</taxon>
        <taxon>Streptophyta</taxon>
        <taxon>Embryophyta</taxon>
        <taxon>Tracheophyta</taxon>
        <taxon>Spermatophyta</taxon>
        <taxon>Magnoliopsida</taxon>
        <taxon>eudicotyledons</taxon>
        <taxon>Gunneridae</taxon>
        <taxon>Pentapetalae</taxon>
        <taxon>rosids</taxon>
        <taxon>fabids</taxon>
        <taxon>Malpighiales</taxon>
        <taxon>Rhizophoraceae</taxon>
        <taxon>Rhizophora</taxon>
    </lineage>
</organism>
<evidence type="ECO:0000313" key="1">
    <source>
        <dbReference type="EMBL" id="MBX68653.1"/>
    </source>
</evidence>